<sequence length="102" mass="11192">MERRQLILTSWRWHEKYSRPGEGMKNTRKRSTGSLSSTPRFSNSCSSSSSSSVFASSTSSFSRSTSFFHCASSPTCVNLSTPSVRFSLDRSVSPNLSIAVPS</sequence>
<reference evidence="2 3" key="1">
    <citation type="submission" date="2024-08" db="EMBL/GenBank/DDBJ databases">
        <title>Insights into the chromosomal genome structure of Flemingia macrophylla.</title>
        <authorList>
            <person name="Ding Y."/>
            <person name="Zhao Y."/>
            <person name="Bi W."/>
            <person name="Wu M."/>
            <person name="Zhao G."/>
            <person name="Gong Y."/>
            <person name="Li W."/>
            <person name="Zhang P."/>
        </authorList>
    </citation>
    <scope>NUCLEOTIDE SEQUENCE [LARGE SCALE GENOMIC DNA]</scope>
    <source>
        <strain evidence="2">DYQJB</strain>
        <tissue evidence="2">Leaf</tissue>
    </source>
</reference>
<dbReference type="EMBL" id="JBGMDY010000001">
    <property type="protein sequence ID" value="KAL2347508.1"/>
    <property type="molecule type" value="Genomic_DNA"/>
</dbReference>
<evidence type="ECO:0000256" key="1">
    <source>
        <dbReference type="SAM" id="MobiDB-lite"/>
    </source>
</evidence>
<keyword evidence="3" id="KW-1185">Reference proteome</keyword>
<dbReference type="Proteomes" id="UP001603857">
    <property type="component" value="Unassembled WGS sequence"/>
</dbReference>
<feature type="region of interest" description="Disordered" evidence="1">
    <location>
        <begin position="18"/>
        <end position="50"/>
    </location>
</feature>
<feature type="compositionally biased region" description="Low complexity" evidence="1">
    <location>
        <begin position="36"/>
        <end position="50"/>
    </location>
</feature>
<organism evidence="2 3">
    <name type="scientific">Flemingia macrophylla</name>
    <dbReference type="NCBI Taxonomy" id="520843"/>
    <lineage>
        <taxon>Eukaryota</taxon>
        <taxon>Viridiplantae</taxon>
        <taxon>Streptophyta</taxon>
        <taxon>Embryophyta</taxon>
        <taxon>Tracheophyta</taxon>
        <taxon>Spermatophyta</taxon>
        <taxon>Magnoliopsida</taxon>
        <taxon>eudicotyledons</taxon>
        <taxon>Gunneridae</taxon>
        <taxon>Pentapetalae</taxon>
        <taxon>rosids</taxon>
        <taxon>fabids</taxon>
        <taxon>Fabales</taxon>
        <taxon>Fabaceae</taxon>
        <taxon>Papilionoideae</taxon>
        <taxon>50 kb inversion clade</taxon>
        <taxon>NPAAA clade</taxon>
        <taxon>indigoferoid/millettioid clade</taxon>
        <taxon>Phaseoleae</taxon>
        <taxon>Flemingia</taxon>
    </lineage>
</organism>
<dbReference type="AlphaFoldDB" id="A0ABD1NIY6"/>
<evidence type="ECO:0000313" key="3">
    <source>
        <dbReference type="Proteomes" id="UP001603857"/>
    </source>
</evidence>
<name>A0ABD1NIY6_9FABA</name>
<evidence type="ECO:0000313" key="2">
    <source>
        <dbReference type="EMBL" id="KAL2347508.1"/>
    </source>
</evidence>
<comment type="caution">
    <text evidence="2">The sequence shown here is derived from an EMBL/GenBank/DDBJ whole genome shotgun (WGS) entry which is preliminary data.</text>
</comment>
<accession>A0ABD1NIY6</accession>
<protein>
    <submittedName>
        <fullName evidence="2">Uncharacterized protein</fullName>
    </submittedName>
</protein>
<gene>
    <name evidence="2" type="ORF">Fmac_001508</name>
</gene>
<proteinExistence type="predicted"/>